<gene>
    <name evidence="6" type="ORF">IHE44_0001265</name>
    <name evidence="5" type="ORF">IHE44_005060</name>
</gene>
<feature type="compositionally biased region" description="Pro residues" evidence="3">
    <location>
        <begin position="85"/>
        <end position="95"/>
    </location>
</feature>
<dbReference type="GO" id="GO:0005096">
    <property type="term" value="F:GTPase activator activity"/>
    <property type="evidence" value="ECO:0007669"/>
    <property type="project" value="InterPro"/>
</dbReference>
<dbReference type="SUPFAM" id="SSF50044">
    <property type="entry name" value="SH3-domain"/>
    <property type="match status" value="1"/>
</dbReference>
<feature type="compositionally biased region" description="Pro residues" evidence="3">
    <location>
        <begin position="60"/>
        <end position="71"/>
    </location>
</feature>
<proteinExistence type="predicted"/>
<sequence>MYVMIWAHLQQRLQISLRECLSSQVALRKIETSHHLSIDKSHQHMEMFQKPSLSIDIPQKPQPGDLPPKPLPLELTQKPQVGDLPPKPGELPPKPQLGDLPPKPQLGDLPPKPQMKDLPPKPQLGELLAKTQGGEAAAKPQPSEANQKSHSIDLSPNVQSRDTVQRQASEESNDITHTLPETPVPLPRKINMGKNKVRRVKTIYDCQADNDDELTFVEGEVIIVTGEEDQEWWGLMVQENNSICCWRESFLRSRWRGRVLGGLHSFCNQDVISCQQDGEDEEETERGASERSVALEMEGALGV</sequence>
<dbReference type="PANTHER" id="PTHR45854">
    <property type="entry name" value="ASAP FAMILY MEMBER"/>
    <property type="match status" value="1"/>
</dbReference>
<dbReference type="Pfam" id="PF00018">
    <property type="entry name" value="SH3_1"/>
    <property type="match status" value="1"/>
</dbReference>
<dbReference type="PANTHER" id="PTHR45854:SF2">
    <property type="entry name" value="ARF-GAP WITH SH3 DOMAIN, ANK REPEAT AND PH DOMAIN-CONTAINING PROTEIN 1"/>
    <property type="match status" value="1"/>
</dbReference>
<dbReference type="Proteomes" id="UP000618051">
    <property type="component" value="Unassembled WGS sequence"/>
</dbReference>
<dbReference type="InterPro" id="IPR036028">
    <property type="entry name" value="SH3-like_dom_sf"/>
</dbReference>
<feature type="region of interest" description="Disordered" evidence="3">
    <location>
        <begin position="54"/>
        <end position="189"/>
    </location>
</feature>
<name>A0A835NI04_9PASS</name>
<dbReference type="EMBL" id="JADDUC020000001">
    <property type="protein sequence ID" value="KAI1243632.1"/>
    <property type="molecule type" value="Genomic_DNA"/>
</dbReference>
<evidence type="ECO:0000313" key="6">
    <source>
        <dbReference type="EMBL" id="KAI1243632.1"/>
    </source>
</evidence>
<dbReference type="OrthoDB" id="435430at2759"/>
<evidence type="ECO:0000259" key="4">
    <source>
        <dbReference type="PROSITE" id="PS50002"/>
    </source>
</evidence>
<evidence type="ECO:0000313" key="5">
    <source>
        <dbReference type="EMBL" id="KAG0115827.1"/>
    </source>
</evidence>
<evidence type="ECO:0000313" key="7">
    <source>
        <dbReference type="Proteomes" id="UP000618051"/>
    </source>
</evidence>
<feature type="compositionally biased region" description="Polar residues" evidence="3">
    <location>
        <begin position="143"/>
        <end position="167"/>
    </location>
</feature>
<dbReference type="AlphaFoldDB" id="A0A835NI04"/>
<evidence type="ECO:0000256" key="3">
    <source>
        <dbReference type="SAM" id="MobiDB-lite"/>
    </source>
</evidence>
<dbReference type="PRINTS" id="PR00499">
    <property type="entry name" value="P67PHOX"/>
</dbReference>
<evidence type="ECO:0000256" key="1">
    <source>
        <dbReference type="ARBA" id="ARBA00022443"/>
    </source>
</evidence>
<reference evidence="6 7" key="2">
    <citation type="journal article" date="2021" name="J. Hered.">
        <title>Feather Gene Expression Elucidates the Developmental Basis of Plumage Iridescence in African Starlings.</title>
        <authorList>
            <person name="Rubenstein D.R."/>
            <person name="Corvelo A."/>
            <person name="MacManes M.D."/>
            <person name="Maia R."/>
            <person name="Narzisi G."/>
            <person name="Rousaki A."/>
            <person name="Vandenabeele P."/>
            <person name="Shawkey M.D."/>
            <person name="Solomon J."/>
        </authorList>
    </citation>
    <scope>NUCLEOTIDE SEQUENCE [LARGE SCALE GENOMIC DNA]</scope>
    <source>
        <strain evidence="6">SS15</strain>
    </source>
</reference>
<organism evidence="5">
    <name type="scientific">Lamprotornis superbus</name>
    <dbReference type="NCBI Taxonomy" id="245042"/>
    <lineage>
        <taxon>Eukaryota</taxon>
        <taxon>Metazoa</taxon>
        <taxon>Chordata</taxon>
        <taxon>Craniata</taxon>
        <taxon>Vertebrata</taxon>
        <taxon>Euteleostomi</taxon>
        <taxon>Archelosauria</taxon>
        <taxon>Archosauria</taxon>
        <taxon>Dinosauria</taxon>
        <taxon>Saurischia</taxon>
        <taxon>Theropoda</taxon>
        <taxon>Coelurosauria</taxon>
        <taxon>Aves</taxon>
        <taxon>Neognathae</taxon>
        <taxon>Neoaves</taxon>
        <taxon>Telluraves</taxon>
        <taxon>Australaves</taxon>
        <taxon>Passeriformes</taxon>
        <taxon>Sturnidae</taxon>
        <taxon>Lamprotornis</taxon>
    </lineage>
</organism>
<dbReference type="InterPro" id="IPR001452">
    <property type="entry name" value="SH3_domain"/>
</dbReference>
<protein>
    <recommendedName>
        <fullName evidence="4">SH3 domain-containing protein</fullName>
    </recommendedName>
</protein>
<evidence type="ECO:0000256" key="2">
    <source>
        <dbReference type="PROSITE-ProRule" id="PRU00192"/>
    </source>
</evidence>
<dbReference type="Gene3D" id="2.30.30.40">
    <property type="entry name" value="SH3 Domains"/>
    <property type="match status" value="1"/>
</dbReference>
<dbReference type="GO" id="GO:0002102">
    <property type="term" value="C:podosome"/>
    <property type="evidence" value="ECO:0007669"/>
    <property type="project" value="TreeGrafter"/>
</dbReference>
<keyword evidence="7" id="KW-1185">Reference proteome</keyword>
<dbReference type="GO" id="GO:0060271">
    <property type="term" value="P:cilium assembly"/>
    <property type="evidence" value="ECO:0007669"/>
    <property type="project" value="TreeGrafter"/>
</dbReference>
<reference evidence="5" key="1">
    <citation type="submission" date="2020-10" db="EMBL/GenBank/DDBJ databases">
        <title>Feather gene expression reveals the developmental basis of iridescence in African starlings.</title>
        <authorList>
            <person name="Rubenstein D.R."/>
        </authorList>
    </citation>
    <scope>NUCLEOTIDE SEQUENCE</scope>
    <source>
        <strain evidence="5">SS15</strain>
        <tissue evidence="5">Liver</tissue>
    </source>
</reference>
<dbReference type="EMBL" id="JADDUC010000199">
    <property type="protein sequence ID" value="KAG0115827.1"/>
    <property type="molecule type" value="Genomic_DNA"/>
</dbReference>
<dbReference type="SMART" id="SM00326">
    <property type="entry name" value="SH3"/>
    <property type="match status" value="1"/>
</dbReference>
<reference evidence="6" key="3">
    <citation type="submission" date="2022-01" db="EMBL/GenBank/DDBJ databases">
        <authorList>
            <person name="Rubenstein D.R."/>
        </authorList>
    </citation>
    <scope>NUCLEOTIDE SEQUENCE</scope>
    <source>
        <strain evidence="6">SS15</strain>
        <tissue evidence="6">Liver</tissue>
    </source>
</reference>
<accession>A0A835NI04</accession>
<keyword evidence="1 2" id="KW-0728">SH3 domain</keyword>
<dbReference type="InterPro" id="IPR043593">
    <property type="entry name" value="ASAP"/>
</dbReference>
<comment type="caution">
    <text evidence="5">The sequence shown here is derived from an EMBL/GenBank/DDBJ whole genome shotgun (WGS) entry which is preliminary data.</text>
</comment>
<dbReference type="GO" id="GO:1903527">
    <property type="term" value="P:positive regulation of membrane tubulation"/>
    <property type="evidence" value="ECO:0007669"/>
    <property type="project" value="TreeGrafter"/>
</dbReference>
<feature type="domain" description="SH3" evidence="4">
    <location>
        <begin position="195"/>
        <end position="269"/>
    </location>
</feature>
<dbReference type="PROSITE" id="PS50002">
    <property type="entry name" value="SH3"/>
    <property type="match status" value="1"/>
</dbReference>